<keyword evidence="11" id="KW-1185">Reference proteome</keyword>
<evidence type="ECO:0000259" key="8">
    <source>
        <dbReference type="PROSITE" id="PS51324"/>
    </source>
</evidence>
<sequence>QASTNSDSDSNRVLPRSGRSKVLQEAMPALHLADAEVAVLYSLRQGVFLQGESGTLQGPPLAELMSWLDYLGRVFPGGGHRPVAKLSDALHEAVASADDKLSVEAFEKLMDNRGLDRIPPEAGLKPNAFWRHCQGFTCGLWTLFHLLSQAAKSTSSESAGEELLLRVRGFVENFFGCGYCREHFLEAFDGCKLERCSLAKDDLDGAALWLWKMHNDVTLRVAKEDGREIPSPWPSAEDCEECWICQDCWKKGSRSDDDFKRAAILAYLRQEFSSPEWHEERHWLSGDFSANRAMPLAAVSALLLAAAALRCLRSGRGEDARGKDAKDS</sequence>
<dbReference type="InterPro" id="IPR039798">
    <property type="entry name" value="Sulfhydryl_oxidase"/>
</dbReference>
<evidence type="ECO:0000256" key="5">
    <source>
        <dbReference type="ARBA" id="ARBA00023002"/>
    </source>
</evidence>
<dbReference type="OrthoDB" id="412837at2759"/>
<evidence type="ECO:0000313" key="9">
    <source>
        <dbReference type="EMBL" id="CAI3988173.1"/>
    </source>
</evidence>
<dbReference type="EMBL" id="CAMXCT010001237">
    <property type="protein sequence ID" value="CAI3988173.1"/>
    <property type="molecule type" value="Genomic_DNA"/>
</dbReference>
<dbReference type="GO" id="GO:0000139">
    <property type="term" value="C:Golgi membrane"/>
    <property type="evidence" value="ECO:0007669"/>
    <property type="project" value="TreeGrafter"/>
</dbReference>
<accession>A0A9P1FTU0</accession>
<dbReference type="GO" id="GO:0006457">
    <property type="term" value="P:protein folding"/>
    <property type="evidence" value="ECO:0007669"/>
    <property type="project" value="TreeGrafter"/>
</dbReference>
<keyword evidence="2 7" id="KW-0285">Flavoprotein</keyword>
<dbReference type="InterPro" id="IPR017905">
    <property type="entry name" value="ERV/ALR_sulphydryl_oxidase"/>
</dbReference>
<name>A0A9P1FTU0_9DINO</name>
<evidence type="ECO:0000256" key="7">
    <source>
        <dbReference type="RuleBase" id="RU371123"/>
    </source>
</evidence>
<dbReference type="Pfam" id="PF04777">
    <property type="entry name" value="Evr1_Alr"/>
    <property type="match status" value="1"/>
</dbReference>
<dbReference type="AlphaFoldDB" id="A0A9P1FTU0"/>
<dbReference type="EMBL" id="CAMXCT030001237">
    <property type="protein sequence ID" value="CAL4775485.1"/>
    <property type="molecule type" value="Genomic_DNA"/>
</dbReference>
<dbReference type="PROSITE" id="PS51324">
    <property type="entry name" value="ERV_ALR"/>
    <property type="match status" value="1"/>
</dbReference>
<reference evidence="9" key="1">
    <citation type="submission" date="2022-10" db="EMBL/GenBank/DDBJ databases">
        <authorList>
            <person name="Chen Y."/>
            <person name="Dougan E. K."/>
            <person name="Chan C."/>
            <person name="Rhodes N."/>
            <person name="Thang M."/>
        </authorList>
    </citation>
    <scope>NUCLEOTIDE SEQUENCE</scope>
</reference>
<protein>
    <recommendedName>
        <fullName evidence="7">Sulfhydryl oxidase</fullName>
        <ecNumber evidence="7">1.8.3.2</ecNumber>
    </recommendedName>
</protein>
<comment type="caution">
    <text evidence="9">The sequence shown here is derived from an EMBL/GenBank/DDBJ whole genome shotgun (WGS) entry which is preliminary data.</text>
</comment>
<comment type="catalytic activity">
    <reaction evidence="7">
        <text>2 R'C(R)SH + O2 = R'C(R)S-S(R)CR' + H2O2</text>
        <dbReference type="Rhea" id="RHEA:17357"/>
        <dbReference type="ChEBI" id="CHEBI:15379"/>
        <dbReference type="ChEBI" id="CHEBI:16240"/>
        <dbReference type="ChEBI" id="CHEBI:16520"/>
        <dbReference type="ChEBI" id="CHEBI:17412"/>
        <dbReference type="EC" id="1.8.3.2"/>
    </reaction>
</comment>
<dbReference type="InterPro" id="IPR042568">
    <property type="entry name" value="QSOX_FAD-bd_sf"/>
</dbReference>
<dbReference type="EC" id="1.8.3.2" evidence="7"/>
<keyword evidence="6" id="KW-1015">Disulfide bond</keyword>
<evidence type="ECO:0000256" key="3">
    <source>
        <dbReference type="ARBA" id="ARBA00022729"/>
    </source>
</evidence>
<evidence type="ECO:0000313" key="10">
    <source>
        <dbReference type="EMBL" id="CAL1141548.1"/>
    </source>
</evidence>
<evidence type="ECO:0000256" key="6">
    <source>
        <dbReference type="ARBA" id="ARBA00023157"/>
    </source>
</evidence>
<dbReference type="GO" id="GO:0016971">
    <property type="term" value="F:flavin-dependent sulfhydryl oxidase activity"/>
    <property type="evidence" value="ECO:0007669"/>
    <property type="project" value="InterPro"/>
</dbReference>
<dbReference type="Gene3D" id="1.20.120.310">
    <property type="entry name" value="ERV/ALR sulfhydryl oxidase domain"/>
    <property type="match status" value="1"/>
</dbReference>
<evidence type="ECO:0000256" key="4">
    <source>
        <dbReference type="ARBA" id="ARBA00022827"/>
    </source>
</evidence>
<keyword evidence="3" id="KW-0732">Signal</keyword>
<comment type="cofactor">
    <cofactor evidence="1 7">
        <name>FAD</name>
        <dbReference type="ChEBI" id="CHEBI:57692"/>
    </cofactor>
</comment>
<proteinExistence type="predicted"/>
<reference evidence="10" key="2">
    <citation type="submission" date="2024-04" db="EMBL/GenBank/DDBJ databases">
        <authorList>
            <person name="Chen Y."/>
            <person name="Shah S."/>
            <person name="Dougan E. K."/>
            <person name="Thang M."/>
            <person name="Chan C."/>
        </authorList>
    </citation>
    <scope>NUCLEOTIDE SEQUENCE [LARGE SCALE GENOMIC DNA]</scope>
</reference>
<organism evidence="9">
    <name type="scientific">Cladocopium goreaui</name>
    <dbReference type="NCBI Taxonomy" id="2562237"/>
    <lineage>
        <taxon>Eukaryota</taxon>
        <taxon>Sar</taxon>
        <taxon>Alveolata</taxon>
        <taxon>Dinophyceae</taxon>
        <taxon>Suessiales</taxon>
        <taxon>Symbiodiniaceae</taxon>
        <taxon>Cladocopium</taxon>
    </lineage>
</organism>
<dbReference type="Gene3D" id="1.20.120.1960">
    <property type="entry name" value="QSOX sulfhydryl oxidase domain"/>
    <property type="match status" value="1"/>
</dbReference>
<dbReference type="InterPro" id="IPR036774">
    <property type="entry name" value="ERV/ALR_sulphydryl_oxid_sf"/>
</dbReference>
<evidence type="ECO:0000256" key="1">
    <source>
        <dbReference type="ARBA" id="ARBA00001974"/>
    </source>
</evidence>
<dbReference type="PANTHER" id="PTHR22897:SF8">
    <property type="entry name" value="SULFHYDRYL OXIDASE"/>
    <property type="match status" value="1"/>
</dbReference>
<dbReference type="GO" id="GO:0003756">
    <property type="term" value="F:protein disulfide isomerase activity"/>
    <property type="evidence" value="ECO:0007669"/>
    <property type="project" value="TreeGrafter"/>
</dbReference>
<gene>
    <name evidence="9" type="ORF">C1SCF055_LOCUS15388</name>
</gene>
<dbReference type="SUPFAM" id="SSF69000">
    <property type="entry name" value="FAD-dependent thiol oxidase"/>
    <property type="match status" value="1"/>
</dbReference>
<dbReference type="EMBL" id="CAMXCT020001237">
    <property type="protein sequence ID" value="CAL1141548.1"/>
    <property type="molecule type" value="Genomic_DNA"/>
</dbReference>
<keyword evidence="5 7" id="KW-0560">Oxidoreductase</keyword>
<dbReference type="PANTHER" id="PTHR22897">
    <property type="entry name" value="QUIESCIN Q6-RELATED SULFHYDRYL OXIDASE"/>
    <property type="match status" value="1"/>
</dbReference>
<feature type="non-terminal residue" evidence="9">
    <location>
        <position position="1"/>
    </location>
</feature>
<evidence type="ECO:0000313" key="11">
    <source>
        <dbReference type="Proteomes" id="UP001152797"/>
    </source>
</evidence>
<evidence type="ECO:0000256" key="2">
    <source>
        <dbReference type="ARBA" id="ARBA00022630"/>
    </source>
</evidence>
<dbReference type="Proteomes" id="UP001152797">
    <property type="component" value="Unassembled WGS sequence"/>
</dbReference>
<feature type="domain" description="ERV/ALR sulfhydryl oxidase" evidence="8">
    <location>
        <begin position="127"/>
        <end position="243"/>
    </location>
</feature>
<dbReference type="GO" id="GO:0005615">
    <property type="term" value="C:extracellular space"/>
    <property type="evidence" value="ECO:0007669"/>
    <property type="project" value="TreeGrafter"/>
</dbReference>
<keyword evidence="4 7" id="KW-0274">FAD</keyword>